<keyword evidence="5 11" id="KW-0812">Transmembrane</keyword>
<dbReference type="GO" id="GO:0046933">
    <property type="term" value="F:proton-transporting ATP synthase activity, rotational mechanism"/>
    <property type="evidence" value="ECO:0007669"/>
    <property type="project" value="UniProtKB-UniRule"/>
</dbReference>
<evidence type="ECO:0000256" key="4">
    <source>
        <dbReference type="ARBA" id="ARBA00022547"/>
    </source>
</evidence>
<keyword evidence="3 11" id="KW-0813">Transport</keyword>
<dbReference type="CDD" id="cd00310">
    <property type="entry name" value="ATP-synt_Fo_a_6"/>
    <property type="match status" value="1"/>
</dbReference>
<evidence type="ECO:0000256" key="1">
    <source>
        <dbReference type="ARBA" id="ARBA00004141"/>
    </source>
</evidence>
<keyword evidence="11" id="KW-1003">Cell membrane</keyword>
<dbReference type="InterPro" id="IPR000568">
    <property type="entry name" value="ATP_synth_F0_asu"/>
</dbReference>
<organism evidence="13 14">
    <name type="scientific">Candidatus Gottesmanbacteria bacterium GW2011_GWA2_43_14</name>
    <dbReference type="NCBI Taxonomy" id="1618443"/>
    <lineage>
        <taxon>Bacteria</taxon>
        <taxon>Candidatus Gottesmaniibacteriota</taxon>
    </lineage>
</organism>
<keyword evidence="13" id="KW-0378">Hydrolase</keyword>
<keyword evidence="6 11" id="KW-0375">Hydrogen ion transport</keyword>
<dbReference type="Gene3D" id="1.20.120.220">
    <property type="entry name" value="ATP synthase, F0 complex, subunit A"/>
    <property type="match status" value="1"/>
</dbReference>
<evidence type="ECO:0000256" key="10">
    <source>
        <dbReference type="ARBA" id="ARBA00023310"/>
    </source>
</evidence>
<keyword evidence="9 11" id="KW-0472">Membrane</keyword>
<dbReference type="InterPro" id="IPR023011">
    <property type="entry name" value="ATP_synth_F0_asu_AS"/>
</dbReference>
<dbReference type="Pfam" id="PF00119">
    <property type="entry name" value="ATP-synt_A"/>
    <property type="match status" value="1"/>
</dbReference>
<sequence>MPSIHISLSAETIFTFMGIPVSNSLLTTWLVMAVLIILALKVSSGIKLIPGYLQSIMEAIIGGIHDLFEEILHENNAKFFPFLMTLFLFIIFNNWSGLLPGVGTIGIYEEEEVHAGIIRSASASEVILAEEDKNAGESAVSREVKAQTDWFDGKSNEDQKIFVPLLRSGSADLNTTLALAILTMGYIQFAGLSALKMNYVKKFINISNPINFVVGILELVSEFARIISFSFRLFGNIFAGEVLLTVIAFLMPLLAPIPFLGLELFVGFIQALVFPLLAAVFFSLAVSKEGH</sequence>
<gene>
    <name evidence="11 13" type="primary">atpB</name>
    <name evidence="13" type="ORF">UV73_C0001G0034</name>
</gene>
<evidence type="ECO:0000313" key="14">
    <source>
        <dbReference type="Proteomes" id="UP000034894"/>
    </source>
</evidence>
<evidence type="ECO:0000256" key="5">
    <source>
        <dbReference type="ARBA" id="ARBA00022692"/>
    </source>
</evidence>
<dbReference type="GO" id="GO:0016787">
    <property type="term" value="F:hydrolase activity"/>
    <property type="evidence" value="ECO:0007669"/>
    <property type="project" value="UniProtKB-KW"/>
</dbReference>
<evidence type="ECO:0000313" key="13">
    <source>
        <dbReference type="EMBL" id="KKS98513.1"/>
    </source>
</evidence>
<keyword evidence="8 11" id="KW-0406">Ion transport</keyword>
<comment type="function">
    <text evidence="11 12">Key component of the proton channel; it plays a direct role in the translocation of protons across the membrane.</text>
</comment>
<dbReference type="PROSITE" id="PS00449">
    <property type="entry name" value="ATPASE_A"/>
    <property type="match status" value="1"/>
</dbReference>
<dbReference type="EMBL" id="LCFP01000001">
    <property type="protein sequence ID" value="KKS98513.1"/>
    <property type="molecule type" value="Genomic_DNA"/>
</dbReference>
<evidence type="ECO:0000256" key="11">
    <source>
        <dbReference type="HAMAP-Rule" id="MF_01393"/>
    </source>
</evidence>
<comment type="caution">
    <text evidence="13">The sequence shown here is derived from an EMBL/GenBank/DDBJ whole genome shotgun (WGS) entry which is preliminary data.</text>
</comment>
<feature type="transmembrane region" description="Helical" evidence="11">
    <location>
        <begin position="176"/>
        <end position="195"/>
    </location>
</feature>
<evidence type="ECO:0000256" key="3">
    <source>
        <dbReference type="ARBA" id="ARBA00022448"/>
    </source>
</evidence>
<evidence type="ECO:0000256" key="12">
    <source>
        <dbReference type="RuleBase" id="RU000483"/>
    </source>
</evidence>
<protein>
    <recommendedName>
        <fullName evidence="11 12">ATP synthase subunit a</fullName>
    </recommendedName>
    <alternativeName>
        <fullName evidence="11">ATP synthase F0 sector subunit a</fullName>
    </alternativeName>
    <alternativeName>
        <fullName evidence="11">F-ATPase subunit 6</fullName>
    </alternativeName>
</protein>
<dbReference type="AlphaFoldDB" id="A0A0G1GI97"/>
<dbReference type="PATRIC" id="fig|1618443.3.peg.34"/>
<comment type="similarity">
    <text evidence="2 11 12">Belongs to the ATPase A chain family.</text>
</comment>
<dbReference type="STRING" id="1618443.UV73_C0001G0034"/>
<accession>A0A0G1GI97</accession>
<feature type="transmembrane region" description="Helical" evidence="11">
    <location>
        <begin position="265"/>
        <end position="286"/>
    </location>
</feature>
<dbReference type="GO" id="GO:0005886">
    <property type="term" value="C:plasma membrane"/>
    <property type="evidence" value="ECO:0007669"/>
    <property type="project" value="UniProtKB-SubCell"/>
</dbReference>
<evidence type="ECO:0000256" key="8">
    <source>
        <dbReference type="ARBA" id="ARBA00023065"/>
    </source>
</evidence>
<reference evidence="13 14" key="1">
    <citation type="journal article" date="2015" name="Nature">
        <title>rRNA introns, odd ribosomes, and small enigmatic genomes across a large radiation of phyla.</title>
        <authorList>
            <person name="Brown C.T."/>
            <person name="Hug L.A."/>
            <person name="Thomas B.C."/>
            <person name="Sharon I."/>
            <person name="Castelle C.J."/>
            <person name="Singh A."/>
            <person name="Wilkins M.J."/>
            <person name="Williams K.H."/>
            <person name="Banfield J.F."/>
        </authorList>
    </citation>
    <scope>NUCLEOTIDE SEQUENCE [LARGE SCALE GENOMIC DNA]</scope>
</reference>
<comment type="subcellular location">
    <subcellularLocation>
        <location evidence="11 12">Cell membrane</location>
        <topology evidence="11 12">Multi-pass membrane protein</topology>
    </subcellularLocation>
    <subcellularLocation>
        <location evidence="1">Membrane</location>
        <topology evidence="1">Multi-pass membrane protein</topology>
    </subcellularLocation>
</comment>
<evidence type="ECO:0000256" key="9">
    <source>
        <dbReference type="ARBA" id="ARBA00023136"/>
    </source>
</evidence>
<evidence type="ECO:0000256" key="6">
    <source>
        <dbReference type="ARBA" id="ARBA00022781"/>
    </source>
</evidence>
<keyword evidence="4 11" id="KW-0138">CF(0)</keyword>
<name>A0A0G1GI97_9BACT</name>
<keyword evidence="7 11" id="KW-1133">Transmembrane helix</keyword>
<dbReference type="GO" id="GO:0045259">
    <property type="term" value="C:proton-transporting ATP synthase complex"/>
    <property type="evidence" value="ECO:0007669"/>
    <property type="project" value="UniProtKB-KW"/>
</dbReference>
<dbReference type="NCBIfam" id="TIGR01131">
    <property type="entry name" value="ATP_synt_6_or_A"/>
    <property type="match status" value="1"/>
</dbReference>
<dbReference type="HAMAP" id="MF_01393">
    <property type="entry name" value="ATP_synth_a_bact"/>
    <property type="match status" value="1"/>
</dbReference>
<proteinExistence type="inferred from homology"/>
<feature type="transmembrane region" description="Helical" evidence="11">
    <location>
        <begin position="233"/>
        <end position="259"/>
    </location>
</feature>
<dbReference type="Proteomes" id="UP000034894">
    <property type="component" value="Unassembled WGS sequence"/>
</dbReference>
<dbReference type="PANTHER" id="PTHR42823">
    <property type="entry name" value="ATP SYNTHASE SUBUNIT A, CHLOROPLASTIC"/>
    <property type="match status" value="1"/>
</dbReference>
<dbReference type="InterPro" id="IPR035908">
    <property type="entry name" value="F0_ATP_A_sf"/>
</dbReference>
<feature type="transmembrane region" description="Helical" evidence="11">
    <location>
        <begin position="12"/>
        <end position="40"/>
    </location>
</feature>
<dbReference type="InterPro" id="IPR045082">
    <property type="entry name" value="ATP_syn_F0_a_bact/chloroplast"/>
</dbReference>
<evidence type="ECO:0000256" key="7">
    <source>
        <dbReference type="ARBA" id="ARBA00022989"/>
    </source>
</evidence>
<dbReference type="SUPFAM" id="SSF81336">
    <property type="entry name" value="F1F0 ATP synthase subunit A"/>
    <property type="match status" value="2"/>
</dbReference>
<dbReference type="GO" id="GO:0042777">
    <property type="term" value="P:proton motive force-driven plasma membrane ATP synthesis"/>
    <property type="evidence" value="ECO:0007669"/>
    <property type="project" value="TreeGrafter"/>
</dbReference>
<evidence type="ECO:0000256" key="2">
    <source>
        <dbReference type="ARBA" id="ARBA00006810"/>
    </source>
</evidence>
<keyword evidence="10 11" id="KW-0066">ATP synthesis</keyword>
<dbReference type="PANTHER" id="PTHR42823:SF3">
    <property type="entry name" value="ATP SYNTHASE SUBUNIT A, CHLOROPLASTIC"/>
    <property type="match status" value="1"/>
</dbReference>